<keyword evidence="3" id="KW-1185">Reference proteome</keyword>
<dbReference type="EMBL" id="JAQFWP010000060">
    <property type="protein sequence ID" value="MDA2807669.1"/>
    <property type="molecule type" value="Genomic_DNA"/>
</dbReference>
<evidence type="ECO:0000313" key="3">
    <source>
        <dbReference type="Proteomes" id="UP001165685"/>
    </source>
</evidence>
<name>A0ABT4TSK1_9ACTN</name>
<sequence>MTALDWPAEVLAQLEFYWDASLRPRLDGLGDDEFFWEPVEPCWSVRPRPDGAFVADWSWPEPDPPPVTTIAWRLGHIVVGVLELRVDHHFGKGDMTIADAHWPGSADEALARLEDAYGAWCAGVRSKAPDDFAAPVGSAEPEQWSDLPFAVLVLHVNREVMHHGAEVALLRDLYRAHPAHVRDAV</sequence>
<dbReference type="InterPro" id="IPR024775">
    <property type="entry name" value="DinB-like"/>
</dbReference>
<dbReference type="SUPFAM" id="SSF109854">
    <property type="entry name" value="DinB/YfiT-like putative metalloenzymes"/>
    <property type="match status" value="1"/>
</dbReference>
<dbReference type="RefSeq" id="WP_270680296.1">
    <property type="nucleotide sequence ID" value="NZ_JAQFWP010000060.1"/>
</dbReference>
<evidence type="ECO:0000259" key="1">
    <source>
        <dbReference type="Pfam" id="PF12867"/>
    </source>
</evidence>
<protein>
    <submittedName>
        <fullName evidence="2">DinB family protein</fullName>
    </submittedName>
</protein>
<evidence type="ECO:0000313" key="2">
    <source>
        <dbReference type="EMBL" id="MDA2807669.1"/>
    </source>
</evidence>
<proteinExistence type="predicted"/>
<accession>A0ABT4TSK1</accession>
<gene>
    <name evidence="2" type="ORF">O4U47_24375</name>
</gene>
<comment type="caution">
    <text evidence="2">The sequence shown here is derived from an EMBL/GenBank/DDBJ whole genome shotgun (WGS) entry which is preliminary data.</text>
</comment>
<dbReference type="InterPro" id="IPR034660">
    <property type="entry name" value="DinB/YfiT-like"/>
</dbReference>
<organism evidence="2 3">
    <name type="scientific">Nocardiopsis suaedae</name>
    <dbReference type="NCBI Taxonomy" id="3018444"/>
    <lineage>
        <taxon>Bacteria</taxon>
        <taxon>Bacillati</taxon>
        <taxon>Actinomycetota</taxon>
        <taxon>Actinomycetes</taxon>
        <taxon>Streptosporangiales</taxon>
        <taxon>Nocardiopsidaceae</taxon>
        <taxon>Nocardiopsis</taxon>
    </lineage>
</organism>
<feature type="domain" description="DinB-like" evidence="1">
    <location>
        <begin position="20"/>
        <end position="166"/>
    </location>
</feature>
<reference evidence="2" key="1">
    <citation type="submission" date="2023-01" db="EMBL/GenBank/DDBJ databases">
        <title>Draft genome sequence of Nocardiopsis sp. LSu2-4 isolated from halophytes.</title>
        <authorList>
            <person name="Duangmal K."/>
            <person name="Chantavorakit T."/>
        </authorList>
    </citation>
    <scope>NUCLEOTIDE SEQUENCE</scope>
    <source>
        <strain evidence="2">LSu2-4</strain>
    </source>
</reference>
<dbReference type="Pfam" id="PF12867">
    <property type="entry name" value="DinB_2"/>
    <property type="match status" value="1"/>
</dbReference>
<dbReference type="Proteomes" id="UP001165685">
    <property type="component" value="Unassembled WGS sequence"/>
</dbReference>